<dbReference type="PRINTS" id="PR01223">
    <property type="entry name" value="BRIDEOF7LESS"/>
</dbReference>
<evidence type="ECO:0000256" key="5">
    <source>
        <dbReference type="ARBA" id="ARBA00023180"/>
    </source>
</evidence>
<dbReference type="GO" id="GO:0016020">
    <property type="term" value="C:membrane"/>
    <property type="evidence" value="ECO:0007669"/>
    <property type="project" value="UniProtKB-SubCell"/>
</dbReference>
<evidence type="ECO:0000313" key="11">
    <source>
        <dbReference type="RefSeq" id="XP_014484877.1"/>
    </source>
</evidence>
<dbReference type="GeneID" id="106749698"/>
<evidence type="ECO:0000313" key="10">
    <source>
        <dbReference type="Proteomes" id="UP000515204"/>
    </source>
</evidence>
<dbReference type="Pfam" id="PF00003">
    <property type="entry name" value="7tm_3"/>
    <property type="match status" value="1"/>
</dbReference>
<dbReference type="Proteomes" id="UP000515204">
    <property type="component" value="Unplaced"/>
</dbReference>
<feature type="transmembrane region" description="Helical" evidence="7">
    <location>
        <begin position="547"/>
        <end position="571"/>
    </location>
</feature>
<evidence type="ECO:0000256" key="8">
    <source>
        <dbReference type="SAM" id="SignalP"/>
    </source>
</evidence>
<evidence type="ECO:0000256" key="3">
    <source>
        <dbReference type="ARBA" id="ARBA00022989"/>
    </source>
</evidence>
<feature type="region of interest" description="Disordered" evidence="6">
    <location>
        <begin position="319"/>
        <end position="346"/>
    </location>
</feature>
<keyword evidence="10" id="KW-1185">Reference proteome</keyword>
<feature type="transmembrane region" description="Helical" evidence="7">
    <location>
        <begin position="647"/>
        <end position="671"/>
    </location>
</feature>
<dbReference type="InterPro" id="IPR050726">
    <property type="entry name" value="mGluR"/>
</dbReference>
<dbReference type="CTD" id="43146"/>
<protein>
    <submittedName>
        <fullName evidence="11">Protein bride of sevenless</fullName>
    </submittedName>
</protein>
<keyword evidence="5" id="KW-0325">Glycoprotein</keyword>
<sequence>MIMNRPMANDAVIKVSFLLIVFPLILSNTTDRSLLCPKNDTLLETAGDAIFNVFADANRGRYCNVSSAKGLQQISTALYVVRTLNEHNYVPGRRLGLRVFDTCHDGIEVFKRVLRATVEGGCAPHHETGILVPSSYGSALVPLRDYGGPPIVTYAEQNFTLPVIDILTHYLSTRYVNVDLALANTVGVLERFLRSSEDAGVCVRHVDDEDDANVTEAVIVAIGEASDIRRWLGRREGPKGPGTKTWFLLPLDNSGIDDVTPAGSYIIKPETLGFDREYPTVDEYLRDSGISAERSPYLLGIGKAVVGLAEVFQDIRGRNCPSNDEDDGGGDGNCTESQFRPESRPEIRDSDVYEALRMQPSSHSVRYAVAMKTQHDLVEIAFYGIAGSEWRALPEKAMSGMPALCLRDLAGNCEDCANFQNRPRETDTVGKSILKSNVYVPICLIAVVCGTLACCVIVVFIVYRFASERMLDGNPTLTIALILANVFTLLTALPFCMADDYFGAESLNARRILLATLAFGLTFSIMLSRALFLALPTGGVFVSHVNGYLQTAMVFFMSAVQLAISIMYFVLNTTDSAAVARSLVFIALLGYDIFLLIALFVTCCFITEIKRNYREGKCFFGTAVGLLVVWTVWLISFVLIQPENRDAIVSFGAVSTAYSIILGILVPRIYYMTMHPVGRKKNLERKLDLPTDSTISTVTRQSRPSYDYAHPAPESQILRAPPTCPNYYGDATPSSKCPDRCRSTIQHETPGYSNYGFHAEMTEIEIVHAAPQTRVENAEVWRDPQVAPNNVIYAQPKIRKARKKVLEEGRVTEIACDRDDFPSIPKLRDEPYPVRHANPTVVGWQDKIDEENEDEDTDEDDEDDQEDDGVSRVTRL</sequence>
<dbReference type="AlphaFoldDB" id="A0A6P3Y3R7"/>
<feature type="domain" description="G-protein coupled receptors family 3 profile" evidence="9">
    <location>
        <begin position="584"/>
        <end position="676"/>
    </location>
</feature>
<dbReference type="CDD" id="cd15042">
    <property type="entry name" value="7tmC_Boss"/>
    <property type="match status" value="1"/>
</dbReference>
<dbReference type="PANTHER" id="PTHR24060">
    <property type="entry name" value="METABOTROPIC GLUTAMATE RECEPTOR"/>
    <property type="match status" value="1"/>
</dbReference>
<feature type="region of interest" description="Disordered" evidence="6">
    <location>
        <begin position="820"/>
        <end position="876"/>
    </location>
</feature>
<feature type="transmembrane region" description="Helical" evidence="7">
    <location>
        <begin position="618"/>
        <end position="641"/>
    </location>
</feature>
<feature type="transmembrane region" description="Helical" evidence="7">
    <location>
        <begin position="513"/>
        <end position="535"/>
    </location>
</feature>
<dbReference type="OrthoDB" id="9880600at2759"/>
<keyword evidence="3 7" id="KW-1133">Transmembrane helix</keyword>
<dbReference type="InterPro" id="IPR002956">
    <property type="entry name" value="Bride_of_7less"/>
</dbReference>
<proteinExistence type="predicted"/>
<evidence type="ECO:0000256" key="7">
    <source>
        <dbReference type="SAM" id="Phobius"/>
    </source>
</evidence>
<feature type="signal peptide" evidence="8">
    <location>
        <begin position="1"/>
        <end position="27"/>
    </location>
</feature>
<name>A0A6P3Y3R7_DINQU</name>
<organism evidence="10 11">
    <name type="scientific">Dinoponera quadriceps</name>
    <name type="common">South American ant</name>
    <dbReference type="NCBI Taxonomy" id="609295"/>
    <lineage>
        <taxon>Eukaryota</taxon>
        <taxon>Metazoa</taxon>
        <taxon>Ecdysozoa</taxon>
        <taxon>Arthropoda</taxon>
        <taxon>Hexapoda</taxon>
        <taxon>Insecta</taxon>
        <taxon>Pterygota</taxon>
        <taxon>Neoptera</taxon>
        <taxon>Endopterygota</taxon>
        <taxon>Hymenoptera</taxon>
        <taxon>Apocrita</taxon>
        <taxon>Aculeata</taxon>
        <taxon>Formicoidea</taxon>
        <taxon>Formicidae</taxon>
        <taxon>Ponerinae</taxon>
        <taxon>Ponerini</taxon>
        <taxon>Dinoponera</taxon>
    </lineage>
</organism>
<dbReference type="GO" id="GO:0007601">
    <property type="term" value="P:visual perception"/>
    <property type="evidence" value="ECO:0007669"/>
    <property type="project" value="InterPro"/>
</dbReference>
<comment type="subcellular location">
    <subcellularLocation>
        <location evidence="1">Membrane</location>
        <topology evidence="1">Multi-pass membrane protein</topology>
    </subcellularLocation>
</comment>
<keyword evidence="8" id="KW-0732">Signal</keyword>
<keyword evidence="2 7" id="KW-0812">Transmembrane</keyword>
<dbReference type="GO" id="GO:0005118">
    <property type="term" value="F:sevenless binding"/>
    <property type="evidence" value="ECO:0007669"/>
    <property type="project" value="InterPro"/>
</dbReference>
<evidence type="ECO:0000256" key="1">
    <source>
        <dbReference type="ARBA" id="ARBA00004141"/>
    </source>
</evidence>
<feature type="transmembrane region" description="Helical" evidence="7">
    <location>
        <begin position="438"/>
        <end position="463"/>
    </location>
</feature>
<dbReference type="GO" id="GO:0004930">
    <property type="term" value="F:G protein-coupled receptor activity"/>
    <property type="evidence" value="ECO:0007669"/>
    <property type="project" value="InterPro"/>
</dbReference>
<feature type="compositionally biased region" description="Basic and acidic residues" evidence="6">
    <location>
        <begin position="820"/>
        <end position="833"/>
    </location>
</feature>
<feature type="transmembrane region" description="Helical" evidence="7">
    <location>
        <begin position="583"/>
        <end position="606"/>
    </location>
</feature>
<reference evidence="11" key="1">
    <citation type="submission" date="2025-08" db="UniProtKB">
        <authorList>
            <consortium name="RefSeq"/>
        </authorList>
    </citation>
    <scope>IDENTIFICATION</scope>
</reference>
<dbReference type="PROSITE" id="PS50259">
    <property type="entry name" value="G_PROTEIN_RECEP_F3_4"/>
    <property type="match status" value="1"/>
</dbReference>
<evidence type="ECO:0000259" key="9">
    <source>
        <dbReference type="PROSITE" id="PS50259"/>
    </source>
</evidence>
<keyword evidence="4 7" id="KW-0472">Membrane</keyword>
<dbReference type="RefSeq" id="XP_014484877.1">
    <property type="nucleotide sequence ID" value="XM_014629391.1"/>
</dbReference>
<gene>
    <name evidence="11" type="primary">LOC106749698</name>
</gene>
<dbReference type="KEGG" id="dqu:106749698"/>
<evidence type="ECO:0000256" key="6">
    <source>
        <dbReference type="SAM" id="MobiDB-lite"/>
    </source>
</evidence>
<dbReference type="InterPro" id="IPR017978">
    <property type="entry name" value="GPCR_3_C"/>
</dbReference>
<accession>A0A6P3Y3R7</accession>
<feature type="transmembrane region" description="Helical" evidence="7">
    <location>
        <begin position="475"/>
        <end position="493"/>
    </location>
</feature>
<evidence type="ECO:0000256" key="4">
    <source>
        <dbReference type="ARBA" id="ARBA00023136"/>
    </source>
</evidence>
<feature type="chain" id="PRO_5027566143" evidence="8">
    <location>
        <begin position="28"/>
        <end position="876"/>
    </location>
</feature>
<feature type="compositionally biased region" description="Acidic residues" evidence="6">
    <location>
        <begin position="848"/>
        <end position="868"/>
    </location>
</feature>
<evidence type="ECO:0000256" key="2">
    <source>
        <dbReference type="ARBA" id="ARBA00022692"/>
    </source>
</evidence>